<dbReference type="AlphaFoldDB" id="A0A268RXJ4"/>
<proteinExistence type="predicted"/>
<evidence type="ECO:0000313" key="1">
    <source>
        <dbReference type="EMBL" id="PAE86801.1"/>
    </source>
</evidence>
<dbReference type="Proteomes" id="UP000216133">
    <property type="component" value="Unassembled WGS sequence"/>
</dbReference>
<evidence type="ECO:0000313" key="3">
    <source>
        <dbReference type="Proteomes" id="UP000216133"/>
    </source>
</evidence>
<dbReference type="PROSITE" id="PS51197">
    <property type="entry name" value="HTH_RRF2_2"/>
    <property type="match status" value="1"/>
</dbReference>
<name>A0A268RXJ4_SHOCL</name>
<evidence type="ECO:0000313" key="2">
    <source>
        <dbReference type="EMBL" id="PAF24984.1"/>
    </source>
</evidence>
<dbReference type="PANTHER" id="PTHR33221">
    <property type="entry name" value="WINGED HELIX-TURN-HELIX TRANSCRIPTIONAL REGULATOR, RRF2 FAMILY"/>
    <property type="match status" value="1"/>
</dbReference>
<dbReference type="OMA" id="IDWRQVH"/>
<dbReference type="EMBL" id="NPCC01000047">
    <property type="protein sequence ID" value="PAE86801.1"/>
    <property type="molecule type" value="Genomic_DNA"/>
</dbReference>
<dbReference type="GO" id="GO:0003700">
    <property type="term" value="F:DNA-binding transcription factor activity"/>
    <property type="evidence" value="ECO:0007669"/>
    <property type="project" value="TreeGrafter"/>
</dbReference>
<dbReference type="Pfam" id="PF02082">
    <property type="entry name" value="Rrf2"/>
    <property type="match status" value="1"/>
</dbReference>
<dbReference type="InterPro" id="IPR000944">
    <property type="entry name" value="Tscrpt_reg_Rrf2"/>
</dbReference>
<dbReference type="Proteomes" id="UP000216207">
    <property type="component" value="Unassembled WGS sequence"/>
</dbReference>
<dbReference type="GeneID" id="86927345"/>
<dbReference type="InterPro" id="IPR036388">
    <property type="entry name" value="WH-like_DNA-bd_sf"/>
</dbReference>
<protein>
    <submittedName>
        <fullName evidence="2">Rrf2 family transcriptional regulator</fullName>
    </submittedName>
</protein>
<comment type="caution">
    <text evidence="2">The sequence shown here is derived from an EMBL/GenBank/DDBJ whole genome shotgun (WGS) entry which is preliminary data.</text>
</comment>
<sequence length="169" mass="18590">MKIKSGVEQAVCILVILATQTGQQHVKSDTISARLRVSPSYLKKIMRKLVISKLITSVPGNSGGFALAKSPEAITMLDILEAIEGTSPFFQTEGLIQYVFPEIPAAEAGSKRLEAIFLEAQEQYMASLAKTTLAEAIHQTLNREKIELVDWNRALGSPDIAQLKEQRNH</sequence>
<gene>
    <name evidence="2" type="ORF">CHH61_15895</name>
    <name evidence="1" type="ORF">CHH72_21705</name>
</gene>
<accession>A0A268RXJ4</accession>
<dbReference type="GO" id="GO:0005829">
    <property type="term" value="C:cytosol"/>
    <property type="evidence" value="ECO:0007669"/>
    <property type="project" value="TreeGrafter"/>
</dbReference>
<dbReference type="NCBIfam" id="TIGR00738">
    <property type="entry name" value="rrf2_super"/>
    <property type="match status" value="1"/>
</dbReference>
<dbReference type="InterPro" id="IPR036390">
    <property type="entry name" value="WH_DNA-bd_sf"/>
</dbReference>
<dbReference type="PANTHER" id="PTHR33221:SF9">
    <property type="entry name" value="RRF2 FAMILY PROTEIN"/>
    <property type="match status" value="1"/>
</dbReference>
<organism evidence="2 3">
    <name type="scientific">Shouchella clausii</name>
    <name type="common">Alkalihalobacillus clausii</name>
    <dbReference type="NCBI Taxonomy" id="79880"/>
    <lineage>
        <taxon>Bacteria</taxon>
        <taxon>Bacillati</taxon>
        <taxon>Bacillota</taxon>
        <taxon>Bacilli</taxon>
        <taxon>Bacillales</taxon>
        <taxon>Bacillaceae</taxon>
        <taxon>Shouchella</taxon>
    </lineage>
</organism>
<evidence type="ECO:0000313" key="4">
    <source>
        <dbReference type="Proteomes" id="UP000216207"/>
    </source>
</evidence>
<dbReference type="EMBL" id="NPBS01000083">
    <property type="protein sequence ID" value="PAF24984.1"/>
    <property type="molecule type" value="Genomic_DNA"/>
</dbReference>
<dbReference type="RefSeq" id="WP_011247980.1">
    <property type="nucleotide sequence ID" value="NZ_BOQQ01000001.1"/>
</dbReference>
<dbReference type="SUPFAM" id="SSF46785">
    <property type="entry name" value="Winged helix' DNA-binding domain"/>
    <property type="match status" value="1"/>
</dbReference>
<reference evidence="3 4" key="1">
    <citation type="submission" date="2017-07" db="EMBL/GenBank/DDBJ databases">
        <title>Isolation and whole genome analysis of endospore-forming bacteria from heroin.</title>
        <authorList>
            <person name="Kalinowski J."/>
            <person name="Ahrens B."/>
            <person name="Al-Dilaimi A."/>
            <person name="Winkler A."/>
            <person name="Wibberg D."/>
            <person name="Schleenbecker U."/>
            <person name="Ruckert C."/>
            <person name="Wolfel R."/>
            <person name="Grass G."/>
        </authorList>
    </citation>
    <scope>NUCLEOTIDE SEQUENCE [LARGE SCALE GENOMIC DNA]</scope>
    <source>
        <strain evidence="2 3">7523-2</strain>
        <strain evidence="1 4">7539</strain>
    </source>
</reference>
<dbReference type="Gene3D" id="1.10.10.10">
    <property type="entry name" value="Winged helix-like DNA-binding domain superfamily/Winged helix DNA-binding domain"/>
    <property type="match status" value="1"/>
</dbReference>